<evidence type="ECO:0008006" key="3">
    <source>
        <dbReference type="Google" id="ProtNLM"/>
    </source>
</evidence>
<keyword evidence="2" id="KW-1185">Reference proteome</keyword>
<evidence type="ECO:0000313" key="1">
    <source>
        <dbReference type="EMBL" id="GBP89614.1"/>
    </source>
</evidence>
<evidence type="ECO:0000313" key="2">
    <source>
        <dbReference type="Proteomes" id="UP000299102"/>
    </source>
</evidence>
<dbReference type="AlphaFoldDB" id="A0A4C1ZR67"/>
<protein>
    <recommendedName>
        <fullName evidence="3">RNA-directed DNA polymerase from mobile element jockey</fullName>
    </recommendedName>
</protein>
<proteinExistence type="predicted"/>
<dbReference type="Proteomes" id="UP000299102">
    <property type="component" value="Unassembled WGS sequence"/>
</dbReference>
<accession>A0A4C1ZR67</accession>
<dbReference type="OrthoDB" id="412981at2759"/>
<comment type="caution">
    <text evidence="1">The sequence shown here is derived from an EMBL/GenBank/DDBJ whole genome shotgun (WGS) entry which is preliminary data.</text>
</comment>
<reference evidence="1 2" key="1">
    <citation type="journal article" date="2019" name="Commun. Biol.">
        <title>The bagworm genome reveals a unique fibroin gene that provides high tensile strength.</title>
        <authorList>
            <person name="Kono N."/>
            <person name="Nakamura H."/>
            <person name="Ohtoshi R."/>
            <person name="Tomita M."/>
            <person name="Numata K."/>
            <person name="Arakawa K."/>
        </authorList>
    </citation>
    <scope>NUCLEOTIDE SEQUENCE [LARGE SCALE GENOMIC DNA]</scope>
</reference>
<organism evidence="1 2">
    <name type="scientific">Eumeta variegata</name>
    <name type="common">Bagworm moth</name>
    <name type="synonym">Eumeta japonica</name>
    <dbReference type="NCBI Taxonomy" id="151549"/>
    <lineage>
        <taxon>Eukaryota</taxon>
        <taxon>Metazoa</taxon>
        <taxon>Ecdysozoa</taxon>
        <taxon>Arthropoda</taxon>
        <taxon>Hexapoda</taxon>
        <taxon>Insecta</taxon>
        <taxon>Pterygota</taxon>
        <taxon>Neoptera</taxon>
        <taxon>Endopterygota</taxon>
        <taxon>Lepidoptera</taxon>
        <taxon>Glossata</taxon>
        <taxon>Ditrysia</taxon>
        <taxon>Tineoidea</taxon>
        <taxon>Psychidae</taxon>
        <taxon>Oiketicinae</taxon>
        <taxon>Eumeta</taxon>
    </lineage>
</organism>
<name>A0A4C1ZR67_EUMVA</name>
<gene>
    <name evidence="1" type="ORF">EVAR_57633_1</name>
</gene>
<sequence length="165" mass="19033">MEDAERQGYEVLGPDTPMHFPTNPRYRTNILDIVLGYKIRWPMHIEVVYGMDAQHLPILVTVGTDRSNSPPATWRQRMDWENFRTSLETLHLGSSFETVADMEASANILIDRRKEAQAKATTFLPTLTSRRGDLSPSIKRRLWHKRRFMLQVNPDPLAVPSCKKS</sequence>
<dbReference type="EMBL" id="BGZK01002013">
    <property type="protein sequence ID" value="GBP89614.1"/>
    <property type="molecule type" value="Genomic_DNA"/>
</dbReference>